<accession>A0A849A5J1</accession>
<evidence type="ECO:0000256" key="1">
    <source>
        <dbReference type="SAM" id="Phobius"/>
    </source>
</evidence>
<dbReference type="RefSeq" id="WP_171198429.1">
    <property type="nucleotide sequence ID" value="NZ_JABEND010000001.1"/>
</dbReference>
<gene>
    <name evidence="2" type="ORF">HKD39_02680</name>
</gene>
<dbReference type="InterPro" id="IPR009781">
    <property type="entry name" value="DUF1345"/>
</dbReference>
<reference evidence="2 3" key="1">
    <citation type="submission" date="2020-05" db="EMBL/GenBank/DDBJ databases">
        <title>Nakamurella sp. DB0629 isolated from air conditioner.</title>
        <authorList>
            <person name="Kim D.H."/>
            <person name="Kim D.-U."/>
        </authorList>
    </citation>
    <scope>NUCLEOTIDE SEQUENCE [LARGE SCALE GENOMIC DNA]</scope>
    <source>
        <strain evidence="2 3">DB0629</strain>
    </source>
</reference>
<dbReference type="AlphaFoldDB" id="A0A849A5J1"/>
<name>A0A849A5J1_9ACTN</name>
<keyword evidence="3" id="KW-1185">Reference proteome</keyword>
<keyword evidence="1" id="KW-0472">Membrane</keyword>
<keyword evidence="1" id="KW-1133">Transmembrane helix</keyword>
<feature type="transmembrane region" description="Helical" evidence="1">
    <location>
        <begin position="28"/>
        <end position="50"/>
    </location>
</feature>
<dbReference type="Proteomes" id="UP000562984">
    <property type="component" value="Unassembled WGS sequence"/>
</dbReference>
<comment type="caution">
    <text evidence="2">The sequence shown here is derived from an EMBL/GenBank/DDBJ whole genome shotgun (WGS) entry which is preliminary data.</text>
</comment>
<dbReference type="Pfam" id="PF07077">
    <property type="entry name" value="DUF1345"/>
    <property type="match status" value="1"/>
</dbReference>
<sequence length="208" mass="22376">MAIAIVVTGAVALGNIYQAMRTSVFDFAVIVLLAYMFSYLMITTVAFVKATPKQIRTWAQRSDRGTVLQRYVFGTAPGPGVSMSISVVAFAVAVVWMPGYGTSSFSTPLRVGLATALVAVAWACVMISFTVAFHADNLVENEQALDFPGDDSPVWSDYVYFGVSVMTTFGTTDINVTSKEMRRTVTTNAIIAFVFNTFIVAAVVSALS</sequence>
<feature type="transmembrane region" description="Helical" evidence="1">
    <location>
        <begin position="109"/>
        <end position="133"/>
    </location>
</feature>
<feature type="transmembrane region" description="Helical" evidence="1">
    <location>
        <begin position="71"/>
        <end position="97"/>
    </location>
</feature>
<organism evidence="2 3">
    <name type="scientific">Nakamurella aerolata</name>
    <dbReference type="NCBI Taxonomy" id="1656892"/>
    <lineage>
        <taxon>Bacteria</taxon>
        <taxon>Bacillati</taxon>
        <taxon>Actinomycetota</taxon>
        <taxon>Actinomycetes</taxon>
        <taxon>Nakamurellales</taxon>
        <taxon>Nakamurellaceae</taxon>
        <taxon>Nakamurella</taxon>
    </lineage>
</organism>
<dbReference type="EMBL" id="JABEND010000001">
    <property type="protein sequence ID" value="NNG34643.1"/>
    <property type="molecule type" value="Genomic_DNA"/>
</dbReference>
<evidence type="ECO:0000313" key="2">
    <source>
        <dbReference type="EMBL" id="NNG34643.1"/>
    </source>
</evidence>
<evidence type="ECO:0000313" key="3">
    <source>
        <dbReference type="Proteomes" id="UP000562984"/>
    </source>
</evidence>
<protein>
    <submittedName>
        <fullName evidence="2">DUF1345 domain-containing protein</fullName>
    </submittedName>
</protein>
<feature type="transmembrane region" description="Helical" evidence="1">
    <location>
        <begin position="189"/>
        <end position="207"/>
    </location>
</feature>
<keyword evidence="1" id="KW-0812">Transmembrane</keyword>
<proteinExistence type="predicted"/>